<protein>
    <recommendedName>
        <fullName evidence="2">NAD-specific glutamate dehydrogenase</fullName>
    </recommendedName>
</protein>
<reference evidence="1" key="1">
    <citation type="submission" date="2019-08" db="EMBL/GenBank/DDBJ databases">
        <authorList>
            <person name="Kucharzyk K."/>
            <person name="Murdoch R.W."/>
            <person name="Higgins S."/>
            <person name="Loffler F."/>
        </authorList>
    </citation>
    <scope>NUCLEOTIDE SEQUENCE</scope>
</reference>
<name>A0A645FBH3_9ZZZZ</name>
<evidence type="ECO:0008006" key="2">
    <source>
        <dbReference type="Google" id="ProtNLM"/>
    </source>
</evidence>
<evidence type="ECO:0000313" key="1">
    <source>
        <dbReference type="EMBL" id="MPN11715.1"/>
    </source>
</evidence>
<dbReference type="AlphaFoldDB" id="A0A645FBH3"/>
<proteinExistence type="predicted"/>
<organism evidence="1">
    <name type="scientific">bioreactor metagenome</name>
    <dbReference type="NCBI Taxonomy" id="1076179"/>
    <lineage>
        <taxon>unclassified sequences</taxon>
        <taxon>metagenomes</taxon>
        <taxon>ecological metagenomes</taxon>
    </lineage>
</organism>
<sequence length="259" mass="27403">MLHHRVGAEVGGLEAASLHLLDGLVHRGLHVPQGRCHHRVGILLLRVDHVADGQHLAFLGGIAHPETLGVKNVRALVHHGKCGLLGLGWIEPAVDEGDAERHLRVDRARAIHEGVHQAVHLGDGEAAHQADLVRLGHAARDHAGEVAGLLDVVVEHGKVVACGLARRARDEGDLREILGHLARSGLHAEHLAEDELRAAVGVFAHHAFVVGIGDVFGGLVFDLAARLGGLQRQVDAADPLLLEGHGVDAGDLQLFGGQH</sequence>
<dbReference type="EMBL" id="VSSQ01057961">
    <property type="protein sequence ID" value="MPN11715.1"/>
    <property type="molecule type" value="Genomic_DNA"/>
</dbReference>
<accession>A0A645FBH3</accession>
<gene>
    <name evidence="1" type="ORF">SDC9_159023</name>
</gene>
<comment type="caution">
    <text evidence="1">The sequence shown here is derived from an EMBL/GenBank/DDBJ whole genome shotgun (WGS) entry which is preliminary data.</text>
</comment>